<evidence type="ECO:0000313" key="5">
    <source>
        <dbReference type="Proteomes" id="UP000525078"/>
    </source>
</evidence>
<gene>
    <name evidence="4" type="ORF">F8388_025154</name>
</gene>
<name>A0A7J6FUP0_CANSA</name>
<dbReference type="PANTHER" id="PTHR23024:SF551">
    <property type="entry name" value="2-HYDROXYISOFLAVANONE DEHYDRATASE-LIKE"/>
    <property type="match status" value="1"/>
</dbReference>
<organism evidence="4 5">
    <name type="scientific">Cannabis sativa</name>
    <name type="common">Hemp</name>
    <name type="synonym">Marijuana</name>
    <dbReference type="NCBI Taxonomy" id="3483"/>
    <lineage>
        <taxon>Eukaryota</taxon>
        <taxon>Viridiplantae</taxon>
        <taxon>Streptophyta</taxon>
        <taxon>Embryophyta</taxon>
        <taxon>Tracheophyta</taxon>
        <taxon>Spermatophyta</taxon>
        <taxon>Magnoliopsida</taxon>
        <taxon>eudicotyledons</taxon>
        <taxon>Gunneridae</taxon>
        <taxon>Pentapetalae</taxon>
        <taxon>rosids</taxon>
        <taxon>fabids</taxon>
        <taxon>Rosales</taxon>
        <taxon>Cannabaceae</taxon>
        <taxon>Cannabis</taxon>
    </lineage>
</organism>
<reference evidence="4 5" key="1">
    <citation type="journal article" date="2020" name="bioRxiv">
        <title>Sequence and annotation of 42 cannabis genomes reveals extensive copy number variation in cannabinoid synthesis and pathogen resistance genes.</title>
        <authorList>
            <person name="Mckernan K.J."/>
            <person name="Helbert Y."/>
            <person name="Kane L.T."/>
            <person name="Ebling H."/>
            <person name="Zhang L."/>
            <person name="Liu B."/>
            <person name="Eaton Z."/>
            <person name="Mclaughlin S."/>
            <person name="Kingan S."/>
            <person name="Baybayan P."/>
            <person name="Concepcion G."/>
            <person name="Jordan M."/>
            <person name="Riva A."/>
            <person name="Barbazuk W."/>
            <person name="Harkins T."/>
        </authorList>
    </citation>
    <scope>NUCLEOTIDE SEQUENCE [LARGE SCALE GENOMIC DNA]</scope>
    <source>
        <strain evidence="5">cv. Jamaican Lion 4</strain>
        <tissue evidence="4">Leaf</tissue>
    </source>
</reference>
<evidence type="ECO:0000259" key="3">
    <source>
        <dbReference type="Pfam" id="PF07859"/>
    </source>
</evidence>
<dbReference type="Gene3D" id="3.40.50.1820">
    <property type="entry name" value="alpha/beta hydrolase"/>
    <property type="match status" value="1"/>
</dbReference>
<dbReference type="Pfam" id="PF07859">
    <property type="entry name" value="Abhydrolase_3"/>
    <property type="match status" value="1"/>
</dbReference>
<dbReference type="PANTHER" id="PTHR23024">
    <property type="entry name" value="ARYLACETAMIDE DEACETYLASE"/>
    <property type="match status" value="1"/>
</dbReference>
<dbReference type="EMBL" id="JAATIP010000099">
    <property type="protein sequence ID" value="KAF4373460.1"/>
    <property type="molecule type" value="Genomic_DNA"/>
</dbReference>
<proteinExistence type="inferred from homology"/>
<protein>
    <recommendedName>
        <fullName evidence="3">Alpha/beta hydrolase fold-3 domain-containing protein</fullName>
    </recommendedName>
</protein>
<sequence>MIQRNIQGIWRRSELVEQVHGDGATGERKGNRSSSHFQGHLHLSPTLIGARLFLPLLPTNTNNNKKLPILVYFHGGGFCFESAFSADHHQFLNSLVSEAKIIAVSVEYRLAPEHHLQSPTKIAGLPSNGWFLFQLTFITVPLRSHG</sequence>
<feature type="domain" description="Alpha/beta hydrolase fold-3" evidence="3">
    <location>
        <begin position="70"/>
        <end position="117"/>
    </location>
</feature>
<dbReference type="InterPro" id="IPR002168">
    <property type="entry name" value="Lipase_GDXG_HIS_AS"/>
</dbReference>
<dbReference type="InterPro" id="IPR050466">
    <property type="entry name" value="Carboxylest/Gibb_receptor"/>
</dbReference>
<keyword evidence="2" id="KW-0378">Hydrolase</keyword>
<evidence type="ECO:0000313" key="4">
    <source>
        <dbReference type="EMBL" id="KAF4373460.1"/>
    </source>
</evidence>
<dbReference type="InterPro" id="IPR013094">
    <property type="entry name" value="AB_hydrolase_3"/>
</dbReference>
<evidence type="ECO:0000256" key="1">
    <source>
        <dbReference type="ARBA" id="ARBA00010515"/>
    </source>
</evidence>
<dbReference type="InterPro" id="IPR029058">
    <property type="entry name" value="AB_hydrolase_fold"/>
</dbReference>
<dbReference type="PROSITE" id="PS01173">
    <property type="entry name" value="LIPASE_GDXG_HIS"/>
    <property type="match status" value="1"/>
</dbReference>
<evidence type="ECO:0000256" key="2">
    <source>
        <dbReference type="ARBA" id="ARBA00022801"/>
    </source>
</evidence>
<dbReference type="AlphaFoldDB" id="A0A7J6FUP0"/>
<comment type="caution">
    <text evidence="4">The sequence shown here is derived from an EMBL/GenBank/DDBJ whole genome shotgun (WGS) entry which is preliminary data.</text>
</comment>
<dbReference type="SUPFAM" id="SSF53474">
    <property type="entry name" value="alpha/beta-Hydrolases"/>
    <property type="match status" value="1"/>
</dbReference>
<dbReference type="Proteomes" id="UP000525078">
    <property type="component" value="Unassembled WGS sequence"/>
</dbReference>
<dbReference type="GO" id="GO:0016787">
    <property type="term" value="F:hydrolase activity"/>
    <property type="evidence" value="ECO:0007669"/>
    <property type="project" value="UniProtKB-KW"/>
</dbReference>
<comment type="similarity">
    <text evidence="1">Belongs to the 'GDXG' lipolytic enzyme family.</text>
</comment>
<accession>A0A7J6FUP0</accession>